<keyword evidence="3" id="KW-1185">Reference proteome</keyword>
<evidence type="ECO:0000256" key="1">
    <source>
        <dbReference type="SAM" id="MobiDB-lite"/>
    </source>
</evidence>
<dbReference type="EMBL" id="AVOT02002450">
    <property type="protein sequence ID" value="MBW0470404.1"/>
    <property type="molecule type" value="Genomic_DNA"/>
</dbReference>
<proteinExistence type="predicted"/>
<sequence length="106" mass="12414">MANQTPNSQLSSYKCINRLLSGNQDQLDDVHWGQMSPNLTNENMEQTNSGQITGQMNWEASPSETSTQRRKRCTSEEARLYWQQREHERMLKRQRRENDRVNAEAG</sequence>
<feature type="region of interest" description="Disordered" evidence="1">
    <location>
        <begin position="52"/>
        <end position="75"/>
    </location>
</feature>
<evidence type="ECO:0000313" key="3">
    <source>
        <dbReference type="Proteomes" id="UP000765509"/>
    </source>
</evidence>
<dbReference type="Proteomes" id="UP000765509">
    <property type="component" value="Unassembled WGS sequence"/>
</dbReference>
<protein>
    <submittedName>
        <fullName evidence="2">Uncharacterized protein</fullName>
    </submittedName>
</protein>
<evidence type="ECO:0000313" key="2">
    <source>
        <dbReference type="EMBL" id="MBW0470404.1"/>
    </source>
</evidence>
<accession>A0A9Q3BRZ8</accession>
<gene>
    <name evidence="2" type="ORF">O181_010119</name>
</gene>
<comment type="caution">
    <text evidence="2">The sequence shown here is derived from an EMBL/GenBank/DDBJ whole genome shotgun (WGS) entry which is preliminary data.</text>
</comment>
<organism evidence="2 3">
    <name type="scientific">Austropuccinia psidii MF-1</name>
    <dbReference type="NCBI Taxonomy" id="1389203"/>
    <lineage>
        <taxon>Eukaryota</taxon>
        <taxon>Fungi</taxon>
        <taxon>Dikarya</taxon>
        <taxon>Basidiomycota</taxon>
        <taxon>Pucciniomycotina</taxon>
        <taxon>Pucciniomycetes</taxon>
        <taxon>Pucciniales</taxon>
        <taxon>Sphaerophragmiaceae</taxon>
        <taxon>Austropuccinia</taxon>
    </lineage>
</organism>
<reference evidence="2" key="1">
    <citation type="submission" date="2021-03" db="EMBL/GenBank/DDBJ databases">
        <title>Draft genome sequence of rust myrtle Austropuccinia psidii MF-1, a brazilian biotype.</title>
        <authorList>
            <person name="Quecine M.C."/>
            <person name="Pachon D.M.R."/>
            <person name="Bonatelli M.L."/>
            <person name="Correr F.H."/>
            <person name="Franceschini L.M."/>
            <person name="Leite T.F."/>
            <person name="Margarido G.R.A."/>
            <person name="Almeida C.A."/>
            <person name="Ferrarezi J.A."/>
            <person name="Labate C.A."/>
        </authorList>
    </citation>
    <scope>NUCLEOTIDE SEQUENCE</scope>
    <source>
        <strain evidence="2">MF-1</strain>
    </source>
</reference>
<dbReference type="AlphaFoldDB" id="A0A9Q3BRZ8"/>
<name>A0A9Q3BRZ8_9BASI</name>
<feature type="compositionally biased region" description="Polar residues" evidence="1">
    <location>
        <begin position="52"/>
        <end position="66"/>
    </location>
</feature>